<evidence type="ECO:0000256" key="5">
    <source>
        <dbReference type="ARBA" id="ARBA00023136"/>
    </source>
</evidence>
<feature type="region of interest" description="Disordered" evidence="7">
    <location>
        <begin position="191"/>
        <end position="231"/>
    </location>
</feature>
<keyword evidence="5 6" id="KW-0472">Membrane</keyword>
<feature type="domain" description="MARVEL" evidence="9">
    <location>
        <begin position="20"/>
        <end position="173"/>
    </location>
</feature>
<comment type="subcellular location">
    <subcellularLocation>
        <location evidence="1">Membrane</location>
        <topology evidence="1">Multi-pass membrane protein</topology>
    </subcellularLocation>
</comment>
<comment type="similarity">
    <text evidence="2">Belongs to the synaptogyrin family.</text>
</comment>
<keyword evidence="3 6" id="KW-0812">Transmembrane</keyword>
<evidence type="ECO:0000259" key="9">
    <source>
        <dbReference type="PROSITE" id="PS51225"/>
    </source>
</evidence>
<dbReference type="InterPro" id="IPR008253">
    <property type="entry name" value="Marvel"/>
</dbReference>
<dbReference type="PANTHER" id="PTHR10838:SF20">
    <property type="entry name" value="SYNAPTOGYRIN"/>
    <property type="match status" value="1"/>
</dbReference>
<dbReference type="InterPro" id="IPR016579">
    <property type="entry name" value="Synaptogyrin"/>
</dbReference>
<evidence type="ECO:0000256" key="8">
    <source>
        <dbReference type="SAM" id="Phobius"/>
    </source>
</evidence>
<evidence type="ECO:0000256" key="2">
    <source>
        <dbReference type="ARBA" id="ARBA00010252"/>
    </source>
</evidence>
<evidence type="ECO:0000256" key="1">
    <source>
        <dbReference type="ARBA" id="ARBA00004141"/>
    </source>
</evidence>
<feature type="compositionally biased region" description="Polar residues" evidence="7">
    <location>
        <begin position="262"/>
        <end position="276"/>
    </location>
</feature>
<accession>A0ABM1DXA5</accession>
<dbReference type="PROSITE" id="PS51225">
    <property type="entry name" value="MARVEL"/>
    <property type="match status" value="1"/>
</dbReference>
<evidence type="ECO:0000313" key="11">
    <source>
        <dbReference type="RefSeq" id="XP_014664576.1"/>
    </source>
</evidence>
<dbReference type="Proteomes" id="UP000695022">
    <property type="component" value="Unplaced"/>
</dbReference>
<dbReference type="RefSeq" id="XP_014664576.1">
    <property type="nucleotide sequence ID" value="XM_014809090.1"/>
</dbReference>
<dbReference type="Pfam" id="PF01284">
    <property type="entry name" value="MARVEL"/>
    <property type="match status" value="1"/>
</dbReference>
<evidence type="ECO:0000256" key="3">
    <source>
        <dbReference type="ARBA" id="ARBA00022692"/>
    </source>
</evidence>
<protein>
    <submittedName>
        <fullName evidence="11">Synaptogyrin-1-like</fullName>
    </submittedName>
</protein>
<reference evidence="11" key="1">
    <citation type="submission" date="2025-08" db="UniProtKB">
        <authorList>
            <consortium name="RefSeq"/>
        </authorList>
    </citation>
    <scope>IDENTIFICATION</scope>
</reference>
<dbReference type="PANTHER" id="PTHR10838">
    <property type="entry name" value="SYNAPTOGYRIN"/>
    <property type="match status" value="1"/>
</dbReference>
<feature type="transmembrane region" description="Helical" evidence="8">
    <location>
        <begin position="26"/>
        <end position="49"/>
    </location>
</feature>
<dbReference type="GeneID" id="106806918"/>
<evidence type="ECO:0000313" key="10">
    <source>
        <dbReference type="Proteomes" id="UP000695022"/>
    </source>
</evidence>
<keyword evidence="10" id="KW-1185">Reference proteome</keyword>
<evidence type="ECO:0000256" key="7">
    <source>
        <dbReference type="SAM" id="MobiDB-lite"/>
    </source>
</evidence>
<gene>
    <name evidence="11" type="primary">LOC106806918</name>
</gene>
<name>A0ABM1DXA5_PRICU</name>
<organism evidence="10 11">
    <name type="scientific">Priapulus caudatus</name>
    <name type="common">Priapulid worm</name>
    <dbReference type="NCBI Taxonomy" id="37621"/>
    <lineage>
        <taxon>Eukaryota</taxon>
        <taxon>Metazoa</taxon>
        <taxon>Ecdysozoa</taxon>
        <taxon>Scalidophora</taxon>
        <taxon>Priapulida</taxon>
        <taxon>Priapulimorpha</taxon>
        <taxon>Priapulimorphida</taxon>
        <taxon>Priapulidae</taxon>
        <taxon>Priapulus</taxon>
    </lineage>
</organism>
<evidence type="ECO:0000256" key="6">
    <source>
        <dbReference type="PROSITE-ProRule" id="PRU00581"/>
    </source>
</evidence>
<feature type="transmembrane region" description="Helical" evidence="8">
    <location>
        <begin position="69"/>
        <end position="91"/>
    </location>
</feature>
<feature type="transmembrane region" description="Helical" evidence="8">
    <location>
        <begin position="147"/>
        <end position="169"/>
    </location>
</feature>
<feature type="transmembrane region" description="Helical" evidence="8">
    <location>
        <begin position="103"/>
        <end position="127"/>
    </location>
</feature>
<feature type="compositionally biased region" description="Low complexity" evidence="7">
    <location>
        <begin position="192"/>
        <end position="206"/>
    </location>
</feature>
<feature type="region of interest" description="Disordered" evidence="7">
    <location>
        <begin position="262"/>
        <end position="283"/>
    </location>
</feature>
<proteinExistence type="inferred from homology"/>
<evidence type="ECO:0000256" key="4">
    <source>
        <dbReference type="ARBA" id="ARBA00022989"/>
    </source>
</evidence>
<sequence>MDGRAYGAGKAIQGIDPLRVIKKPRVILRLVSLLFSIIVFGCISSQAWYTDKEGYTWCQYNHDSNACSFGVAVGVIAFLGLILFLVSDVIFENLSSIKTRKHIVIADMGISGLWTFMWFICFCYLTNAWSRSVVENLPRDGSGRNGVQGAITFCFFSIFTWAGMTFFAVKRFREGVSATFMPGYDQDAWGTSPQQGAAPASSAYPGVGDSQTPYQEQPFGSRPAGGMGGVVTPSANAIEKVQFPTDLQQLSPAQVVRAGDHSTLSMSGGASANAVSPNAPYYA</sequence>
<keyword evidence="4 8" id="KW-1133">Transmembrane helix</keyword>